<proteinExistence type="predicted"/>
<evidence type="ECO:0000259" key="5">
    <source>
        <dbReference type="PROSITE" id="PS50089"/>
    </source>
</evidence>
<dbReference type="KEGG" id="tet:TTHERM_00455460"/>
<feature type="domain" description="C2H2-type" evidence="6">
    <location>
        <begin position="94"/>
        <end position="123"/>
    </location>
</feature>
<dbReference type="PROSITE" id="PS00028">
    <property type="entry name" value="ZINC_FINGER_C2H2_1"/>
    <property type="match status" value="1"/>
</dbReference>
<dbReference type="AlphaFoldDB" id="I7MI55"/>
<keyword evidence="2 4" id="KW-0863">Zinc-finger</keyword>
<dbReference type="OrthoDB" id="296315at2759"/>
<dbReference type="PROSITE" id="PS00518">
    <property type="entry name" value="ZF_RING_1"/>
    <property type="match status" value="1"/>
</dbReference>
<dbReference type="STRING" id="312017.I7MI55"/>
<evidence type="ECO:0000256" key="4">
    <source>
        <dbReference type="PROSITE-ProRule" id="PRU00042"/>
    </source>
</evidence>
<evidence type="ECO:0000256" key="1">
    <source>
        <dbReference type="ARBA" id="ARBA00022723"/>
    </source>
</evidence>
<dbReference type="OMA" id="YSCDNEN"/>
<dbReference type="GO" id="GO:0008270">
    <property type="term" value="F:zinc ion binding"/>
    <property type="evidence" value="ECO:0007669"/>
    <property type="project" value="UniProtKB-KW"/>
</dbReference>
<dbReference type="InterPro" id="IPR001841">
    <property type="entry name" value="Znf_RING"/>
</dbReference>
<feature type="domain" description="RING-type" evidence="5">
    <location>
        <begin position="42"/>
        <end position="78"/>
    </location>
</feature>
<dbReference type="PROSITE" id="PS50157">
    <property type="entry name" value="ZINC_FINGER_C2H2_2"/>
    <property type="match status" value="1"/>
</dbReference>
<evidence type="ECO:0000259" key="6">
    <source>
        <dbReference type="PROSITE" id="PS50157"/>
    </source>
</evidence>
<sequence length="126" mass="15119">MEGEDRKQYPLNPPDDQILKYEPNLAILKMNPKGIDQKAKFCPVCDFPINVRIVAFPCCHYYCYSCYVVDTFQCRLCDILIKESKRMEDGESFYSCDNENCYKYFENQEKYEYHMKFHQPSDRQSM</sequence>
<evidence type="ECO:0000313" key="7">
    <source>
        <dbReference type="EMBL" id="EAS03907.1"/>
    </source>
</evidence>
<keyword evidence="3" id="KW-0862">Zinc</keyword>
<reference evidence="8" key="1">
    <citation type="journal article" date="2006" name="PLoS Biol.">
        <title>Macronuclear genome sequence of the ciliate Tetrahymena thermophila, a model eukaryote.</title>
        <authorList>
            <person name="Eisen J.A."/>
            <person name="Coyne R.S."/>
            <person name="Wu M."/>
            <person name="Wu D."/>
            <person name="Thiagarajan M."/>
            <person name="Wortman J.R."/>
            <person name="Badger J.H."/>
            <person name="Ren Q."/>
            <person name="Amedeo P."/>
            <person name="Jones K.M."/>
            <person name="Tallon L.J."/>
            <person name="Delcher A.L."/>
            <person name="Salzberg S.L."/>
            <person name="Silva J.C."/>
            <person name="Haas B.J."/>
            <person name="Majoros W.H."/>
            <person name="Farzad M."/>
            <person name="Carlton J.M."/>
            <person name="Smith R.K. Jr."/>
            <person name="Garg J."/>
            <person name="Pearlman R.E."/>
            <person name="Karrer K.M."/>
            <person name="Sun L."/>
            <person name="Manning G."/>
            <person name="Elde N.C."/>
            <person name="Turkewitz A.P."/>
            <person name="Asai D.J."/>
            <person name="Wilkes D.E."/>
            <person name="Wang Y."/>
            <person name="Cai H."/>
            <person name="Collins K."/>
            <person name="Stewart B.A."/>
            <person name="Lee S.R."/>
            <person name="Wilamowska K."/>
            <person name="Weinberg Z."/>
            <person name="Ruzzo W.L."/>
            <person name="Wloga D."/>
            <person name="Gaertig J."/>
            <person name="Frankel J."/>
            <person name="Tsao C.-C."/>
            <person name="Gorovsky M.A."/>
            <person name="Keeling P.J."/>
            <person name="Waller R.F."/>
            <person name="Patron N.J."/>
            <person name="Cherry J.M."/>
            <person name="Stover N.A."/>
            <person name="Krieger C.J."/>
            <person name="del Toro C."/>
            <person name="Ryder H.F."/>
            <person name="Williamson S.C."/>
            <person name="Barbeau R.A."/>
            <person name="Hamilton E.P."/>
            <person name="Orias E."/>
        </authorList>
    </citation>
    <scope>NUCLEOTIDE SEQUENCE [LARGE SCALE GENOMIC DNA]</scope>
    <source>
        <strain evidence="8">SB210</strain>
    </source>
</reference>
<dbReference type="InterPro" id="IPR013087">
    <property type="entry name" value="Znf_C2H2_type"/>
</dbReference>
<dbReference type="HOGENOM" id="CLU_1859155_0_0_1"/>
<evidence type="ECO:0000256" key="3">
    <source>
        <dbReference type="ARBA" id="ARBA00022833"/>
    </source>
</evidence>
<dbReference type="InParanoid" id="I7MI55"/>
<dbReference type="Proteomes" id="UP000009168">
    <property type="component" value="Unassembled WGS sequence"/>
</dbReference>
<gene>
    <name evidence="7" type="ORF">TTHERM_00455460</name>
</gene>
<keyword evidence="1" id="KW-0479">Metal-binding</keyword>
<evidence type="ECO:0000313" key="8">
    <source>
        <dbReference type="Proteomes" id="UP000009168"/>
    </source>
</evidence>
<name>I7MI55_TETTS</name>
<accession>I7MI55</accession>
<keyword evidence="8" id="KW-1185">Reference proteome</keyword>
<dbReference type="PROSITE" id="PS50089">
    <property type="entry name" value="ZF_RING_2"/>
    <property type="match status" value="1"/>
</dbReference>
<dbReference type="EMBL" id="GG662464">
    <property type="protein sequence ID" value="EAS03907.1"/>
    <property type="molecule type" value="Genomic_DNA"/>
</dbReference>
<evidence type="ECO:0000256" key="2">
    <source>
        <dbReference type="ARBA" id="ARBA00022771"/>
    </source>
</evidence>
<dbReference type="RefSeq" id="XP_001024152.1">
    <property type="nucleotide sequence ID" value="XM_001024152.1"/>
</dbReference>
<dbReference type="eggNOG" id="ENOG502R0DZ">
    <property type="taxonomic scope" value="Eukaryota"/>
</dbReference>
<organism evidence="7 8">
    <name type="scientific">Tetrahymena thermophila (strain SB210)</name>
    <dbReference type="NCBI Taxonomy" id="312017"/>
    <lineage>
        <taxon>Eukaryota</taxon>
        <taxon>Sar</taxon>
        <taxon>Alveolata</taxon>
        <taxon>Ciliophora</taxon>
        <taxon>Intramacronucleata</taxon>
        <taxon>Oligohymenophorea</taxon>
        <taxon>Hymenostomatida</taxon>
        <taxon>Tetrahymenina</taxon>
        <taxon>Tetrahymenidae</taxon>
        <taxon>Tetrahymena</taxon>
    </lineage>
</organism>
<dbReference type="GeneID" id="7823415"/>
<dbReference type="InterPro" id="IPR017907">
    <property type="entry name" value="Znf_RING_CS"/>
</dbReference>
<protein>
    <submittedName>
        <fullName evidence="7">Zinc finger, C2H2 type family protein</fullName>
    </submittedName>
</protein>